<sequence length="389" mass="40331">MDTDPFTFDFQPGAIHYGRGRVADLGAALADEGLDRALVVCGSNVGANRDLMDPVEAGLGDRLVGVFDGTTPDKRAETAVRAAERADELDADAFVPVGGGSSLDVATVASALRADGRGVADVRSEVRETGGISMPDDESALTPLVPVPTTLAGADMSVIAGITVDLGDEVVSTGVGGEALMPAAFCYDPALFETTPRGVLAGSAMNGFDKAVETLYTRNRSAITDATATRAVRFLLDGLPSMFDSEAAMDRAVAGIVLAQYGVSRPGAMTLNVVHAFGHGLRDAFGMQQGVAHAVVAPHVLDDLLDSEADTEALSDAFDAHGDDGVVDGVTELRDRLGLPERLGDVNGTSRDGLDEAAEVTATDRLLANAPEGYELTEADARRLLDAAW</sequence>
<dbReference type="PANTHER" id="PTHR11496">
    <property type="entry name" value="ALCOHOL DEHYDROGENASE"/>
    <property type="match status" value="1"/>
</dbReference>
<reference evidence="4 5" key="1">
    <citation type="submission" date="2020-07" db="EMBL/GenBank/DDBJ databases">
        <title>Gai3-2, isolated from salt lake.</title>
        <authorList>
            <person name="Cui H."/>
            <person name="Shi X."/>
        </authorList>
    </citation>
    <scope>NUCLEOTIDE SEQUENCE [LARGE SCALE GENOMIC DNA]</scope>
    <source>
        <strain evidence="4 5">Gai3-2</strain>
    </source>
</reference>
<keyword evidence="5" id="KW-1185">Reference proteome</keyword>
<dbReference type="Gene3D" id="1.20.1090.10">
    <property type="entry name" value="Dehydroquinate synthase-like - alpha domain"/>
    <property type="match status" value="1"/>
</dbReference>
<dbReference type="AlphaFoldDB" id="A0A7D5KWQ8"/>
<dbReference type="InterPro" id="IPR039697">
    <property type="entry name" value="Alcohol_dehydrogenase_Fe"/>
</dbReference>
<gene>
    <name evidence="4" type="ORF">HUG10_05755</name>
</gene>
<evidence type="ECO:0000313" key="4">
    <source>
        <dbReference type="EMBL" id="QLG27078.1"/>
    </source>
</evidence>
<dbReference type="GO" id="GO:0046872">
    <property type="term" value="F:metal ion binding"/>
    <property type="evidence" value="ECO:0007669"/>
    <property type="project" value="InterPro"/>
</dbReference>
<dbReference type="CDD" id="cd14866">
    <property type="entry name" value="Fe-ADH-like"/>
    <property type="match status" value="1"/>
</dbReference>
<dbReference type="RefSeq" id="WP_179168653.1">
    <property type="nucleotide sequence ID" value="NZ_CP058529.1"/>
</dbReference>
<evidence type="ECO:0000313" key="5">
    <source>
        <dbReference type="Proteomes" id="UP000509750"/>
    </source>
</evidence>
<name>A0A7D5KWQ8_9EURY</name>
<protein>
    <submittedName>
        <fullName evidence="4">Iron-containing alcohol dehydrogenase</fullName>
    </submittedName>
</protein>
<dbReference type="Proteomes" id="UP000509750">
    <property type="component" value="Chromosome"/>
</dbReference>
<evidence type="ECO:0000259" key="3">
    <source>
        <dbReference type="Pfam" id="PF25137"/>
    </source>
</evidence>
<proteinExistence type="predicted"/>
<dbReference type="GO" id="GO:0004022">
    <property type="term" value="F:alcohol dehydrogenase (NAD+) activity"/>
    <property type="evidence" value="ECO:0007669"/>
    <property type="project" value="TreeGrafter"/>
</dbReference>
<dbReference type="Pfam" id="PF00465">
    <property type="entry name" value="Fe-ADH"/>
    <property type="match status" value="1"/>
</dbReference>
<dbReference type="GeneID" id="56028318"/>
<dbReference type="SUPFAM" id="SSF56796">
    <property type="entry name" value="Dehydroquinate synthase-like"/>
    <property type="match status" value="1"/>
</dbReference>
<feature type="domain" description="Fe-containing alcohol dehydrogenase-like C-terminal" evidence="3">
    <location>
        <begin position="203"/>
        <end position="388"/>
    </location>
</feature>
<dbReference type="Pfam" id="PF25137">
    <property type="entry name" value="ADH_Fe_C"/>
    <property type="match status" value="1"/>
</dbReference>
<evidence type="ECO:0000256" key="1">
    <source>
        <dbReference type="ARBA" id="ARBA00023002"/>
    </source>
</evidence>
<dbReference type="EMBL" id="CP058529">
    <property type="protein sequence ID" value="QLG27078.1"/>
    <property type="molecule type" value="Genomic_DNA"/>
</dbReference>
<feature type="domain" description="Alcohol dehydrogenase iron-type/glycerol dehydrogenase GldA" evidence="2">
    <location>
        <begin position="12"/>
        <end position="189"/>
    </location>
</feature>
<accession>A0A7D5KWQ8</accession>
<dbReference type="InterPro" id="IPR056798">
    <property type="entry name" value="ADH_Fe_C"/>
</dbReference>
<dbReference type="KEGG" id="halg:HUG10_05755"/>
<dbReference type="OrthoDB" id="57329at2157"/>
<keyword evidence="1" id="KW-0560">Oxidoreductase</keyword>
<evidence type="ECO:0000259" key="2">
    <source>
        <dbReference type="Pfam" id="PF00465"/>
    </source>
</evidence>
<dbReference type="PANTHER" id="PTHR11496:SF83">
    <property type="entry name" value="HYDROXYACID-OXOACID TRANSHYDROGENASE, MITOCHONDRIAL"/>
    <property type="match status" value="1"/>
</dbReference>
<dbReference type="InterPro" id="IPR001670">
    <property type="entry name" value="ADH_Fe/GldA"/>
</dbReference>
<dbReference type="Gene3D" id="3.40.50.1970">
    <property type="match status" value="1"/>
</dbReference>
<organism evidence="4 5">
    <name type="scientific">Halorarum halophilum</name>
    <dbReference type="NCBI Taxonomy" id="2743090"/>
    <lineage>
        <taxon>Archaea</taxon>
        <taxon>Methanobacteriati</taxon>
        <taxon>Methanobacteriota</taxon>
        <taxon>Stenosarchaea group</taxon>
        <taxon>Halobacteria</taxon>
        <taxon>Halobacteriales</taxon>
        <taxon>Haloferacaceae</taxon>
        <taxon>Halorarum</taxon>
    </lineage>
</organism>